<sequence>MSTSTGLPTAANFPLIMATMDTQDSIKEALYHSWTRRPLHISRYSNMRLSHSSTSTLRSSEACTAHTKLCTLPSEPDSTSKISRTSTSTTPAPCFSSFAYPGSNPGSDCVSFRVRTSGPQKFVLKHMATPRPGEHMRTWIPRLVRLWR</sequence>
<organism evidence="1 2">
    <name type="scientific">Dothistroma septosporum (strain NZE10 / CBS 128990)</name>
    <name type="common">Red band needle blight fungus</name>
    <name type="synonym">Mycosphaerella pini</name>
    <dbReference type="NCBI Taxonomy" id="675120"/>
    <lineage>
        <taxon>Eukaryota</taxon>
        <taxon>Fungi</taxon>
        <taxon>Dikarya</taxon>
        <taxon>Ascomycota</taxon>
        <taxon>Pezizomycotina</taxon>
        <taxon>Dothideomycetes</taxon>
        <taxon>Dothideomycetidae</taxon>
        <taxon>Mycosphaerellales</taxon>
        <taxon>Mycosphaerellaceae</taxon>
        <taxon>Dothistroma</taxon>
    </lineage>
</organism>
<protein>
    <submittedName>
        <fullName evidence="1">Uncharacterized protein</fullName>
    </submittedName>
</protein>
<reference evidence="1 2" key="2">
    <citation type="journal article" date="2012" name="PLoS Pathog.">
        <title>Diverse lifestyles and strategies of plant pathogenesis encoded in the genomes of eighteen Dothideomycetes fungi.</title>
        <authorList>
            <person name="Ohm R.A."/>
            <person name="Feau N."/>
            <person name="Henrissat B."/>
            <person name="Schoch C.L."/>
            <person name="Horwitz B.A."/>
            <person name="Barry K.W."/>
            <person name="Condon B.J."/>
            <person name="Copeland A.C."/>
            <person name="Dhillon B."/>
            <person name="Glaser F."/>
            <person name="Hesse C.N."/>
            <person name="Kosti I."/>
            <person name="LaButti K."/>
            <person name="Lindquist E.A."/>
            <person name="Lucas S."/>
            <person name="Salamov A.A."/>
            <person name="Bradshaw R.E."/>
            <person name="Ciuffetti L."/>
            <person name="Hamelin R.C."/>
            <person name="Kema G.H.J."/>
            <person name="Lawrence C."/>
            <person name="Scott J.A."/>
            <person name="Spatafora J.W."/>
            <person name="Turgeon B.G."/>
            <person name="de Wit P.J.G.M."/>
            <person name="Zhong S."/>
            <person name="Goodwin S.B."/>
            <person name="Grigoriev I.V."/>
        </authorList>
    </citation>
    <scope>NUCLEOTIDE SEQUENCE [LARGE SCALE GENOMIC DNA]</scope>
    <source>
        <strain evidence="2">NZE10 / CBS 128990</strain>
    </source>
</reference>
<dbReference type="HOGENOM" id="CLU_1758768_0_0_1"/>
<dbReference type="AlphaFoldDB" id="N1PM01"/>
<dbReference type="EMBL" id="KB446539">
    <property type="protein sequence ID" value="EME44381.1"/>
    <property type="molecule type" value="Genomic_DNA"/>
</dbReference>
<dbReference type="Proteomes" id="UP000016933">
    <property type="component" value="Unassembled WGS sequence"/>
</dbReference>
<name>N1PM01_DOTSN</name>
<reference evidence="2" key="1">
    <citation type="journal article" date="2012" name="PLoS Genet.">
        <title>The genomes of the fungal plant pathogens Cladosporium fulvum and Dothistroma septosporum reveal adaptation to different hosts and lifestyles but also signatures of common ancestry.</title>
        <authorList>
            <person name="de Wit P.J.G.M."/>
            <person name="van der Burgt A."/>
            <person name="Oekmen B."/>
            <person name="Stergiopoulos I."/>
            <person name="Abd-Elsalam K.A."/>
            <person name="Aerts A.L."/>
            <person name="Bahkali A.H."/>
            <person name="Beenen H.G."/>
            <person name="Chettri P."/>
            <person name="Cox M.P."/>
            <person name="Datema E."/>
            <person name="de Vries R.P."/>
            <person name="Dhillon B."/>
            <person name="Ganley A.R."/>
            <person name="Griffiths S.A."/>
            <person name="Guo Y."/>
            <person name="Hamelin R.C."/>
            <person name="Henrissat B."/>
            <person name="Kabir M.S."/>
            <person name="Jashni M.K."/>
            <person name="Kema G."/>
            <person name="Klaubauf S."/>
            <person name="Lapidus A."/>
            <person name="Levasseur A."/>
            <person name="Lindquist E."/>
            <person name="Mehrabi R."/>
            <person name="Ohm R.A."/>
            <person name="Owen T.J."/>
            <person name="Salamov A."/>
            <person name="Schwelm A."/>
            <person name="Schijlen E."/>
            <person name="Sun H."/>
            <person name="van den Burg H.A."/>
            <person name="van Ham R.C.H.J."/>
            <person name="Zhang S."/>
            <person name="Goodwin S.B."/>
            <person name="Grigoriev I.V."/>
            <person name="Collemare J."/>
            <person name="Bradshaw R.E."/>
        </authorList>
    </citation>
    <scope>NUCLEOTIDE SEQUENCE [LARGE SCALE GENOMIC DNA]</scope>
    <source>
        <strain evidence="2">NZE10 / CBS 128990</strain>
    </source>
</reference>
<keyword evidence="2" id="KW-1185">Reference proteome</keyword>
<evidence type="ECO:0000313" key="2">
    <source>
        <dbReference type="Proteomes" id="UP000016933"/>
    </source>
</evidence>
<gene>
    <name evidence="1" type="ORF">DOTSEDRAFT_72020</name>
</gene>
<accession>N1PM01</accession>
<evidence type="ECO:0000313" key="1">
    <source>
        <dbReference type="EMBL" id="EME44381.1"/>
    </source>
</evidence>
<proteinExistence type="predicted"/>